<protein>
    <submittedName>
        <fullName evidence="1">Uncharacterized protein</fullName>
    </submittedName>
</protein>
<name>A0A6M3K9I6_9ZZZZ</name>
<accession>A0A6M3K9I6</accession>
<organism evidence="1">
    <name type="scientific">viral metagenome</name>
    <dbReference type="NCBI Taxonomy" id="1070528"/>
    <lineage>
        <taxon>unclassified sequences</taxon>
        <taxon>metagenomes</taxon>
        <taxon>organismal metagenomes</taxon>
    </lineage>
</organism>
<gene>
    <name evidence="1" type="ORF">MM415A01069_0016</name>
</gene>
<dbReference type="EMBL" id="MT142338">
    <property type="protein sequence ID" value="QJA78482.1"/>
    <property type="molecule type" value="Genomic_DNA"/>
</dbReference>
<dbReference type="AlphaFoldDB" id="A0A6M3K9I6"/>
<sequence>MKYRLIEDGNGWFIIECWLQYDRKWREHKNYFECLEEAENEMYQIKDKLKKDKLRKVVKRILDEFE</sequence>
<proteinExistence type="predicted"/>
<evidence type="ECO:0000313" key="1">
    <source>
        <dbReference type="EMBL" id="QJA78482.1"/>
    </source>
</evidence>
<reference evidence="1" key="1">
    <citation type="submission" date="2020-03" db="EMBL/GenBank/DDBJ databases">
        <title>The deep terrestrial virosphere.</title>
        <authorList>
            <person name="Holmfeldt K."/>
            <person name="Nilsson E."/>
            <person name="Simone D."/>
            <person name="Lopez-Fernandez M."/>
            <person name="Wu X."/>
            <person name="de Brujin I."/>
            <person name="Lundin D."/>
            <person name="Andersson A."/>
            <person name="Bertilsson S."/>
            <person name="Dopson M."/>
        </authorList>
    </citation>
    <scope>NUCLEOTIDE SEQUENCE</scope>
    <source>
        <strain evidence="1">MM415A01069</strain>
    </source>
</reference>